<keyword evidence="2" id="KW-1185">Reference proteome</keyword>
<protein>
    <submittedName>
        <fullName evidence="1">Uncharacterized protein</fullName>
    </submittedName>
</protein>
<evidence type="ECO:0000313" key="1">
    <source>
        <dbReference type="EMBL" id="CEK09680.1"/>
    </source>
</evidence>
<sequence length="47" mass="5161">MDQLNLVKSGENKEDLHETIVAAKYQSAVNTYTSTSAGYSSFTIIYA</sequence>
<dbReference type="HOGENOM" id="CLU_3169690_0_0_6"/>
<dbReference type="EMBL" id="LN681225">
    <property type="protein sequence ID" value="CEK09680.1"/>
    <property type="molecule type" value="Genomic_DNA"/>
</dbReference>
<proteinExistence type="predicted"/>
<dbReference type="Proteomes" id="UP000032803">
    <property type="component" value="Chromosome I"/>
</dbReference>
<organism evidence="1 2">
    <name type="scientific">Legionella hackeliae</name>
    <dbReference type="NCBI Taxonomy" id="449"/>
    <lineage>
        <taxon>Bacteria</taxon>
        <taxon>Pseudomonadati</taxon>
        <taxon>Pseudomonadota</taxon>
        <taxon>Gammaproteobacteria</taxon>
        <taxon>Legionellales</taxon>
        <taxon>Legionellaceae</taxon>
        <taxon>Legionella</taxon>
    </lineage>
</organism>
<dbReference type="KEGG" id="lha:LHA_0589"/>
<gene>
    <name evidence="1" type="ORF">LHA_0589</name>
</gene>
<dbReference type="AlphaFoldDB" id="A0A0A8ULF6"/>
<dbReference type="STRING" id="449.LHA_0589"/>
<reference evidence="2" key="1">
    <citation type="submission" date="2014-09" db="EMBL/GenBank/DDBJ databases">
        <authorList>
            <person name="Gomez-Valero L."/>
        </authorList>
    </citation>
    <scope>NUCLEOTIDE SEQUENCE [LARGE SCALE GENOMIC DNA]</scope>
    <source>
        <strain evidence="2">ATCC35250</strain>
    </source>
</reference>
<accession>A0A0A8ULF6</accession>
<name>A0A0A8ULF6_LEGHA</name>
<evidence type="ECO:0000313" key="2">
    <source>
        <dbReference type="Proteomes" id="UP000032803"/>
    </source>
</evidence>